<organism evidence="5 6">
    <name type="scientific">Peribacillus loiseleuriae</name>
    <dbReference type="NCBI Taxonomy" id="1679170"/>
    <lineage>
        <taxon>Bacteria</taxon>
        <taxon>Bacillati</taxon>
        <taxon>Bacillota</taxon>
        <taxon>Bacilli</taxon>
        <taxon>Bacillales</taxon>
        <taxon>Bacillaceae</taxon>
        <taxon>Peribacillus</taxon>
    </lineage>
</organism>
<dbReference type="PATRIC" id="fig|1679170.3.peg.1155"/>
<dbReference type="PANTHER" id="PTHR37294:SF1">
    <property type="entry name" value="3'-5' EXORIBONUCLEASE YHAM"/>
    <property type="match status" value="1"/>
</dbReference>
<accession>A0A0K9GRZ0</accession>
<dbReference type="PROSITE" id="PS51831">
    <property type="entry name" value="HD"/>
    <property type="match status" value="1"/>
</dbReference>
<dbReference type="InterPro" id="IPR012340">
    <property type="entry name" value="NA-bd_OB-fold"/>
</dbReference>
<keyword evidence="1" id="KW-0540">Nuclease</keyword>
<dbReference type="FunFam" id="1.10.3210.10:FF:000008">
    <property type="entry name" value="3'-5' exoribonuclease YhaM"/>
    <property type="match status" value="1"/>
</dbReference>
<name>A0A0K9GRZ0_9BACI</name>
<dbReference type="Proteomes" id="UP000037146">
    <property type="component" value="Unassembled WGS sequence"/>
</dbReference>
<proteinExistence type="predicted"/>
<dbReference type="InterPro" id="IPR006674">
    <property type="entry name" value="HD_domain"/>
</dbReference>
<keyword evidence="6" id="KW-1185">Reference proteome</keyword>
<dbReference type="InterPro" id="IPR050798">
    <property type="entry name" value="YhaM_exoribonuc/phosphodiest"/>
</dbReference>
<dbReference type="GO" id="GO:0003676">
    <property type="term" value="F:nucleic acid binding"/>
    <property type="evidence" value="ECO:0007669"/>
    <property type="project" value="InterPro"/>
</dbReference>
<dbReference type="GO" id="GO:0031125">
    <property type="term" value="P:rRNA 3'-end processing"/>
    <property type="evidence" value="ECO:0007669"/>
    <property type="project" value="TreeGrafter"/>
</dbReference>
<dbReference type="PANTHER" id="PTHR37294">
    <property type="entry name" value="3'-5' EXORIBONUCLEASE YHAM"/>
    <property type="match status" value="1"/>
</dbReference>
<evidence type="ECO:0000313" key="6">
    <source>
        <dbReference type="Proteomes" id="UP000037146"/>
    </source>
</evidence>
<evidence type="ECO:0000256" key="2">
    <source>
        <dbReference type="ARBA" id="ARBA00022801"/>
    </source>
</evidence>
<dbReference type="AlphaFoldDB" id="A0A0K9GRZ0"/>
<evidence type="ECO:0000313" key="5">
    <source>
        <dbReference type="EMBL" id="KMY49012.1"/>
    </source>
</evidence>
<comment type="caution">
    <text evidence="5">The sequence shown here is derived from an EMBL/GenBank/DDBJ whole genome shotgun (WGS) entry which is preliminary data.</text>
</comment>
<sequence length="314" mass="35345">MQKGIIHFGVGEAMDTYMYIKSSNKAVASNGKPFLTLILSDKTGEIEAKLWDISEDDERNFSGEKTVKVLGEVQNFRGRSQLKIRNIRLTTEQDGVTPADLIQTAPLSQDEMMGKITQYIFEMKNPNIQRVTRHLLKKYQSDFLTFPAATKNHHEFYSGLAYHVVSMLDLAKGITALYPTLDKDLLYAGIILHDLGKVKELSGPVSTVYTTEGNLLGHITIMVNEIGKAADELNIQSEEVMILQHLVLSHHGKAEWGSAKPPLVREAEVLHYIDNLDAKINMMNRALEKAKPGEFTEKVFALENRSFYKPTFSE</sequence>
<reference evidence="6" key="1">
    <citation type="submission" date="2015-07" db="EMBL/GenBank/DDBJ databases">
        <title>Genome sequencing project for genomic taxonomy and phylogenomics of Bacillus-like bacteria.</title>
        <authorList>
            <person name="Liu B."/>
            <person name="Wang J."/>
            <person name="Zhu Y."/>
            <person name="Liu G."/>
            <person name="Chen Q."/>
            <person name="Chen Z."/>
            <person name="Lan J."/>
            <person name="Che J."/>
            <person name="Ge C."/>
            <person name="Shi H."/>
            <person name="Pan Z."/>
            <person name="Liu X."/>
        </authorList>
    </citation>
    <scope>NUCLEOTIDE SEQUENCE [LARGE SCALE GENOMIC DNA]</scope>
    <source>
        <strain evidence="6">FJAT-27997</strain>
    </source>
</reference>
<evidence type="ECO:0000259" key="4">
    <source>
        <dbReference type="PROSITE" id="PS51831"/>
    </source>
</evidence>
<feature type="domain" description="HD" evidence="4">
    <location>
        <begin position="163"/>
        <end position="279"/>
    </location>
</feature>
<dbReference type="Pfam" id="PF01336">
    <property type="entry name" value="tRNA_anti-codon"/>
    <property type="match status" value="1"/>
</dbReference>
<dbReference type="SUPFAM" id="SSF50249">
    <property type="entry name" value="Nucleic acid-binding proteins"/>
    <property type="match status" value="1"/>
</dbReference>
<evidence type="ECO:0000256" key="1">
    <source>
        <dbReference type="ARBA" id="ARBA00022722"/>
    </source>
</evidence>
<dbReference type="CDD" id="cd00077">
    <property type="entry name" value="HDc"/>
    <property type="match status" value="1"/>
</dbReference>
<protein>
    <submittedName>
        <fullName evidence="5">3'-5' exonuclease</fullName>
    </submittedName>
</protein>
<dbReference type="CDD" id="cd04492">
    <property type="entry name" value="YhaM_OBF_like"/>
    <property type="match status" value="1"/>
</dbReference>
<keyword evidence="3 5" id="KW-0269">Exonuclease</keyword>
<dbReference type="Pfam" id="PF01966">
    <property type="entry name" value="HD"/>
    <property type="match status" value="1"/>
</dbReference>
<gene>
    <name evidence="5" type="ORF">AC625_05400</name>
</gene>
<dbReference type="SUPFAM" id="SSF109604">
    <property type="entry name" value="HD-domain/PDEase-like"/>
    <property type="match status" value="1"/>
</dbReference>
<keyword evidence="2" id="KW-0378">Hydrolase</keyword>
<dbReference type="RefSeq" id="WP_049680344.1">
    <property type="nucleotide sequence ID" value="NZ_LFZW01000001.1"/>
</dbReference>
<dbReference type="Gene3D" id="1.10.3210.10">
    <property type="entry name" value="Hypothetical protein af1432"/>
    <property type="match status" value="1"/>
</dbReference>
<dbReference type="EMBL" id="LFZW01000001">
    <property type="protein sequence ID" value="KMY49012.1"/>
    <property type="molecule type" value="Genomic_DNA"/>
</dbReference>
<dbReference type="NCBIfam" id="NF010007">
    <property type="entry name" value="PRK13480.1"/>
    <property type="match status" value="1"/>
</dbReference>
<dbReference type="InterPro" id="IPR003607">
    <property type="entry name" value="HD/PDEase_dom"/>
</dbReference>
<dbReference type="InterPro" id="IPR004365">
    <property type="entry name" value="NA-bd_OB_tRNA"/>
</dbReference>
<evidence type="ECO:0000256" key="3">
    <source>
        <dbReference type="ARBA" id="ARBA00022839"/>
    </source>
</evidence>
<dbReference type="SMART" id="SM00471">
    <property type="entry name" value="HDc"/>
    <property type="match status" value="1"/>
</dbReference>
<dbReference type="Gene3D" id="2.40.50.140">
    <property type="entry name" value="Nucleic acid-binding proteins"/>
    <property type="match status" value="1"/>
</dbReference>
<dbReference type="GO" id="GO:0004527">
    <property type="term" value="F:exonuclease activity"/>
    <property type="evidence" value="ECO:0007669"/>
    <property type="project" value="UniProtKB-KW"/>
</dbReference>
<dbReference type="STRING" id="1679170.AC625_05400"/>
<dbReference type="OrthoDB" id="9778453at2"/>